<dbReference type="InterPro" id="IPR051156">
    <property type="entry name" value="Mito/Outer_Membr_Metalloprot"/>
</dbReference>
<keyword evidence="6" id="KW-0482">Metalloprotease</keyword>
<proteinExistence type="predicted"/>
<dbReference type="Pfam" id="PF01435">
    <property type="entry name" value="Peptidase_M48"/>
    <property type="match status" value="1"/>
</dbReference>
<dbReference type="PANTHER" id="PTHR22726:SF1">
    <property type="entry name" value="METALLOENDOPEPTIDASE OMA1, MITOCHONDRIAL"/>
    <property type="match status" value="1"/>
</dbReference>
<sequence>MHSALPENRAVRADSAAPGASPESPPARWQPMACSRRHWLAGALRSTFALPVARALQPWALSAMGAGATLSAGMAQANPLPALGDGGDLTLSEERRLGDHIARSLYRDPAYVDDPVLDDYLQTLFQPLWRTARQRGELADEQAERFAWRLLLGRDRTINAFALPGGYFGIHLGLIAVTTRADELASVLAHELSHVTQRHIARLLSRQSQQAPLVLAAMILGALAASAARNTDIASAAIAGGQAVAAQSQLNFSRDMEREADRVGLAVLLGAGFDGQGFVGMFERLLQAARLNDDGSFPYLRSHPLTTERLADLRARLPLTLPAAPSTTMVSPLLHAFAAARAAVLADPAADRLRAHAAGTGSGPARTYAQALAAALLRDPAAAARALPELYEATARDPTAQRAIRQLHLEVAASLATAPAGATSRPGAIEPPTGLAAANAAALADLTPPRVGETLEAAVADGSRASLLLAARAAAFAGDGWPARVQARLQAWCVEHPDDGSAWLTLAGLLHTLNRPVAAARAEGEAHLARLDPQGALERFRAAQRLAQARGERDLMELSILDARARHAQALLQAEADEARQRQR</sequence>
<dbReference type="Proteomes" id="UP000318294">
    <property type="component" value="Unassembled WGS sequence"/>
</dbReference>
<dbReference type="PANTHER" id="PTHR22726">
    <property type="entry name" value="METALLOENDOPEPTIDASE OMA1"/>
    <property type="match status" value="1"/>
</dbReference>
<evidence type="ECO:0000256" key="4">
    <source>
        <dbReference type="ARBA" id="ARBA00022801"/>
    </source>
</evidence>
<evidence type="ECO:0000313" key="10">
    <source>
        <dbReference type="Proteomes" id="UP000318294"/>
    </source>
</evidence>
<evidence type="ECO:0000256" key="1">
    <source>
        <dbReference type="ARBA" id="ARBA00001947"/>
    </source>
</evidence>
<dbReference type="EC" id="3.4.-.-" evidence="9"/>
<protein>
    <submittedName>
        <fullName evidence="9">Beta-barrel assembly-enhancing protease</fullName>
        <ecNumber evidence="9">3.4.-.-</ecNumber>
    </submittedName>
</protein>
<evidence type="ECO:0000313" key="9">
    <source>
        <dbReference type="EMBL" id="TSE33417.1"/>
    </source>
</evidence>
<evidence type="ECO:0000256" key="3">
    <source>
        <dbReference type="ARBA" id="ARBA00022723"/>
    </source>
</evidence>
<dbReference type="EMBL" id="VJON01000028">
    <property type="protein sequence ID" value="TSE33417.1"/>
    <property type="molecule type" value="Genomic_DNA"/>
</dbReference>
<dbReference type="GO" id="GO:0046872">
    <property type="term" value="F:metal ion binding"/>
    <property type="evidence" value="ECO:0007669"/>
    <property type="project" value="UniProtKB-KW"/>
</dbReference>
<dbReference type="InterPro" id="IPR001915">
    <property type="entry name" value="Peptidase_M48"/>
</dbReference>
<dbReference type="GO" id="GO:0004222">
    <property type="term" value="F:metalloendopeptidase activity"/>
    <property type="evidence" value="ECO:0007669"/>
    <property type="project" value="InterPro"/>
</dbReference>
<keyword evidence="4 9" id="KW-0378">Hydrolase</keyword>
<comment type="caution">
    <text evidence="9">The sequence shown here is derived from an EMBL/GenBank/DDBJ whole genome shotgun (WGS) entry which is preliminary data.</text>
</comment>
<evidence type="ECO:0000256" key="7">
    <source>
        <dbReference type="SAM" id="MobiDB-lite"/>
    </source>
</evidence>
<name>A0A554XC50_9BURK</name>
<evidence type="ECO:0000256" key="5">
    <source>
        <dbReference type="ARBA" id="ARBA00022833"/>
    </source>
</evidence>
<dbReference type="GO" id="GO:0016020">
    <property type="term" value="C:membrane"/>
    <property type="evidence" value="ECO:0007669"/>
    <property type="project" value="TreeGrafter"/>
</dbReference>
<comment type="cofactor">
    <cofactor evidence="1">
        <name>Zn(2+)</name>
        <dbReference type="ChEBI" id="CHEBI:29105"/>
    </cofactor>
</comment>
<dbReference type="AlphaFoldDB" id="A0A554XC50"/>
<reference evidence="9 10" key="1">
    <citation type="submission" date="2019-07" db="EMBL/GenBank/DDBJ databases">
        <title>Tepidimonas charontis SPSP-6 draft genome.</title>
        <authorList>
            <person name="Da Costa M.S."/>
            <person name="Froufe H.J.C."/>
            <person name="Egas C."/>
            <person name="Albuquerque L."/>
        </authorList>
    </citation>
    <scope>NUCLEOTIDE SEQUENCE [LARGE SCALE GENOMIC DNA]</scope>
    <source>
        <strain evidence="9 10">SPSP-6</strain>
    </source>
</reference>
<accession>A0A554XC50</accession>
<dbReference type="Gene3D" id="3.30.2010.10">
    <property type="entry name" value="Metalloproteases ('zincins'), catalytic domain"/>
    <property type="match status" value="1"/>
</dbReference>
<organism evidence="9 10">
    <name type="scientific">Tepidimonas charontis</name>
    <dbReference type="NCBI Taxonomy" id="2267262"/>
    <lineage>
        <taxon>Bacteria</taxon>
        <taxon>Pseudomonadati</taxon>
        <taxon>Pseudomonadota</taxon>
        <taxon>Betaproteobacteria</taxon>
        <taxon>Burkholderiales</taxon>
        <taxon>Tepidimonas</taxon>
    </lineage>
</organism>
<gene>
    <name evidence="9" type="primary">bepA_6</name>
    <name evidence="9" type="ORF">Tchar_01747</name>
</gene>
<keyword evidence="10" id="KW-1185">Reference proteome</keyword>
<evidence type="ECO:0000256" key="2">
    <source>
        <dbReference type="ARBA" id="ARBA00022670"/>
    </source>
</evidence>
<feature type="region of interest" description="Disordered" evidence="7">
    <location>
        <begin position="1"/>
        <end position="30"/>
    </location>
</feature>
<evidence type="ECO:0000259" key="8">
    <source>
        <dbReference type="Pfam" id="PF01435"/>
    </source>
</evidence>
<keyword evidence="5" id="KW-0862">Zinc</keyword>
<feature type="domain" description="Peptidase M48" evidence="8">
    <location>
        <begin position="153"/>
        <end position="316"/>
    </location>
</feature>
<keyword evidence="3" id="KW-0479">Metal-binding</keyword>
<keyword evidence="2 9" id="KW-0645">Protease</keyword>
<dbReference type="GO" id="GO:0051603">
    <property type="term" value="P:proteolysis involved in protein catabolic process"/>
    <property type="evidence" value="ECO:0007669"/>
    <property type="project" value="TreeGrafter"/>
</dbReference>
<evidence type="ECO:0000256" key="6">
    <source>
        <dbReference type="ARBA" id="ARBA00023049"/>
    </source>
</evidence>